<reference evidence="6" key="1">
    <citation type="submission" date="2019-08" db="EMBL/GenBank/DDBJ databases">
        <authorList>
            <person name="Kucharzyk K."/>
            <person name="Murdoch R.W."/>
            <person name="Higgins S."/>
            <person name="Loffler F."/>
        </authorList>
    </citation>
    <scope>NUCLEOTIDE SEQUENCE</scope>
</reference>
<dbReference type="InterPro" id="IPR022301">
    <property type="entry name" value="Integral_membrane_YjbE"/>
</dbReference>
<dbReference type="NCBIfam" id="TIGR03717">
    <property type="entry name" value="R_switched_YjbE"/>
    <property type="match status" value="1"/>
</dbReference>
<sequence>MEFLSMDLLMAIGSIILLDIVLGGDNAVVIAMASRDLPLSIRKKAIYVGTAGALIIRLLMTFLAVWLLSVPFLQAIGGLALIPIAYKLLKPSEEETEVSSCENFWTAIKTIVVADVAMGIDNVLAVAGAANGHFGLVVVGLLVSVPIIVWGSQLIGALMEKYPALIFAGAGILAWTAGSMIIHDKRVGGYISNLTGGFESLLPVLVTMSILVLGYRAQRAVEISEEIEY</sequence>
<feature type="transmembrane region" description="Helical" evidence="5">
    <location>
        <begin position="132"/>
        <end position="150"/>
    </location>
</feature>
<evidence type="ECO:0000313" key="6">
    <source>
        <dbReference type="EMBL" id="MPM15528.1"/>
    </source>
</evidence>
<accession>A0A644XIB3</accession>
<keyword evidence="2 5" id="KW-0812">Transmembrane</keyword>
<keyword evidence="4 5" id="KW-0472">Membrane</keyword>
<feature type="transmembrane region" description="Helical" evidence="5">
    <location>
        <begin position="162"/>
        <end position="182"/>
    </location>
</feature>
<feature type="transmembrane region" description="Helical" evidence="5">
    <location>
        <begin position="194"/>
        <end position="215"/>
    </location>
</feature>
<dbReference type="Pfam" id="PF03741">
    <property type="entry name" value="TerC"/>
    <property type="match status" value="1"/>
</dbReference>
<gene>
    <name evidence="6" type="ORF">SDC9_61899</name>
</gene>
<organism evidence="6">
    <name type="scientific">bioreactor metagenome</name>
    <dbReference type="NCBI Taxonomy" id="1076179"/>
    <lineage>
        <taxon>unclassified sequences</taxon>
        <taxon>metagenomes</taxon>
        <taxon>ecological metagenomes</taxon>
    </lineage>
</organism>
<comment type="caution">
    <text evidence="6">The sequence shown here is derived from an EMBL/GenBank/DDBJ whole genome shotgun (WGS) entry which is preliminary data.</text>
</comment>
<feature type="transmembrane region" description="Helical" evidence="5">
    <location>
        <begin position="12"/>
        <end position="33"/>
    </location>
</feature>
<evidence type="ECO:0000256" key="1">
    <source>
        <dbReference type="ARBA" id="ARBA00004141"/>
    </source>
</evidence>
<evidence type="ECO:0000256" key="5">
    <source>
        <dbReference type="SAM" id="Phobius"/>
    </source>
</evidence>
<proteinExistence type="predicted"/>
<feature type="transmembrane region" description="Helical" evidence="5">
    <location>
        <begin position="45"/>
        <end position="66"/>
    </location>
</feature>
<evidence type="ECO:0008006" key="7">
    <source>
        <dbReference type="Google" id="ProtNLM"/>
    </source>
</evidence>
<evidence type="ECO:0000256" key="4">
    <source>
        <dbReference type="ARBA" id="ARBA00023136"/>
    </source>
</evidence>
<dbReference type="PANTHER" id="PTHR30238:SF4">
    <property type="entry name" value="SLL1022 PROTEIN"/>
    <property type="match status" value="1"/>
</dbReference>
<dbReference type="GO" id="GO:0016020">
    <property type="term" value="C:membrane"/>
    <property type="evidence" value="ECO:0007669"/>
    <property type="project" value="UniProtKB-SubCell"/>
</dbReference>
<comment type="subcellular location">
    <subcellularLocation>
        <location evidence="1">Membrane</location>
        <topology evidence="1">Multi-pass membrane protein</topology>
    </subcellularLocation>
</comment>
<dbReference type="PANTHER" id="PTHR30238">
    <property type="entry name" value="MEMBRANE BOUND PREDICTED REDOX MODULATOR"/>
    <property type="match status" value="1"/>
</dbReference>
<dbReference type="InterPro" id="IPR005496">
    <property type="entry name" value="Integral_membrane_TerC"/>
</dbReference>
<evidence type="ECO:0000256" key="2">
    <source>
        <dbReference type="ARBA" id="ARBA00022692"/>
    </source>
</evidence>
<dbReference type="AlphaFoldDB" id="A0A644XIB3"/>
<name>A0A644XIB3_9ZZZZ</name>
<evidence type="ECO:0000256" key="3">
    <source>
        <dbReference type="ARBA" id="ARBA00022989"/>
    </source>
</evidence>
<keyword evidence="3 5" id="KW-1133">Transmembrane helix</keyword>
<dbReference type="EMBL" id="VSSQ01002458">
    <property type="protein sequence ID" value="MPM15528.1"/>
    <property type="molecule type" value="Genomic_DNA"/>
</dbReference>
<protein>
    <recommendedName>
        <fullName evidence="7">Integral membrane protein TerC family protein</fullName>
    </recommendedName>
</protein>